<dbReference type="CDD" id="cd00200">
    <property type="entry name" value="WD40"/>
    <property type="match status" value="1"/>
</dbReference>
<dbReference type="Gene3D" id="2.130.10.10">
    <property type="entry name" value="YVTN repeat-like/Quinoprotein amine dehydrogenase"/>
    <property type="match status" value="2"/>
</dbReference>
<feature type="compositionally biased region" description="Basic and acidic residues" evidence="4">
    <location>
        <begin position="423"/>
        <end position="436"/>
    </location>
</feature>
<dbReference type="InterPro" id="IPR001680">
    <property type="entry name" value="WD40_rpt"/>
</dbReference>
<evidence type="ECO:0000256" key="1">
    <source>
        <dbReference type="ARBA" id="ARBA00022574"/>
    </source>
</evidence>
<dbReference type="SMART" id="SM00320">
    <property type="entry name" value="WD40"/>
    <property type="match status" value="6"/>
</dbReference>
<dbReference type="Pfam" id="PF00400">
    <property type="entry name" value="WD40"/>
    <property type="match status" value="6"/>
</dbReference>
<keyword evidence="2" id="KW-0677">Repeat</keyword>
<feature type="compositionally biased region" description="Polar residues" evidence="4">
    <location>
        <begin position="442"/>
        <end position="457"/>
    </location>
</feature>
<evidence type="ECO:0000256" key="4">
    <source>
        <dbReference type="SAM" id="MobiDB-lite"/>
    </source>
</evidence>
<proteinExistence type="predicted"/>
<organism evidence="5 6">
    <name type="scientific">Suillus placidus</name>
    <dbReference type="NCBI Taxonomy" id="48579"/>
    <lineage>
        <taxon>Eukaryota</taxon>
        <taxon>Fungi</taxon>
        <taxon>Dikarya</taxon>
        <taxon>Basidiomycota</taxon>
        <taxon>Agaricomycotina</taxon>
        <taxon>Agaricomycetes</taxon>
        <taxon>Agaricomycetidae</taxon>
        <taxon>Boletales</taxon>
        <taxon>Suillineae</taxon>
        <taxon>Suillaceae</taxon>
        <taxon>Suillus</taxon>
    </lineage>
</organism>
<name>A0A9P7A1B9_9AGAM</name>
<evidence type="ECO:0000256" key="2">
    <source>
        <dbReference type="ARBA" id="ARBA00022737"/>
    </source>
</evidence>
<keyword evidence="1 3" id="KW-0853">WD repeat</keyword>
<gene>
    <name evidence="5" type="ORF">EV702DRAFT_1276479</name>
</gene>
<dbReference type="SUPFAM" id="SSF50978">
    <property type="entry name" value="WD40 repeat-like"/>
    <property type="match status" value="1"/>
</dbReference>
<feature type="compositionally biased region" description="Polar residues" evidence="4">
    <location>
        <begin position="531"/>
        <end position="547"/>
    </location>
</feature>
<sequence length="608" mass="65871">MGARFFARGTHKEVSTPVQWEEPILKHEFEGHEENIWGLVFLPDDIHIVTGSRDGTMRKWNCDTGLVVGEPWKGEGGKIFALALSPDGKIIACGRVDGSVQQWNTEGEIIKDVWMGHSKAVWSLSWSPIGNQIASGSKDGTILIRSAESGKVMVGPIKTKRQYWVCALAYSPSGDRIASGESSTYTICIWNAKTGKLVIRPIKGLGNSVTSIHKDSLWSIALSPKHNILACGGMNGVVQLWDIESHQPLGKLFHQDHENLFCVLFSRDGRHLACSGKDGKLALWMLAPQLSALTPPQQINGQSTQEETRPNSPSLSCPDADATGGNGFVEEARDDPYHDFFQSSQQSIPSPSPGFRPPPLFLARRLWNVISRRRPPPDESVPKENTPSMVSSVVVFAQTLPDGKMGGKDGTGEQDDNCVYDPLDLRKDKGEKRDEPPADAQSLPSDDPTNLDSKDNQNLWKRMVHAGGKDSPNTKISAAIKRPEVVEVSAVRGFQGHVAFTPENKKKSLPCSAPLVVPHTGGSSAAGPPSQVGSAQPGTSSQLVSVQAGPSSRIVVGAQVTGGPSTHASPSHFVTTYRTNHDSDSRSSIEGSCNRLLDRICFPRGHYH</sequence>
<dbReference type="Proteomes" id="UP000714275">
    <property type="component" value="Unassembled WGS sequence"/>
</dbReference>
<feature type="region of interest" description="Disordered" evidence="4">
    <location>
        <begin position="340"/>
        <end position="359"/>
    </location>
</feature>
<comment type="caution">
    <text evidence="5">The sequence shown here is derived from an EMBL/GenBank/DDBJ whole genome shotgun (WGS) entry which is preliminary data.</text>
</comment>
<feature type="compositionally biased region" description="Polar residues" evidence="4">
    <location>
        <begin position="295"/>
        <end position="315"/>
    </location>
</feature>
<dbReference type="PANTHER" id="PTHR19848:SF8">
    <property type="entry name" value="F-BOX AND WD REPEAT DOMAIN CONTAINING 7"/>
    <property type="match status" value="1"/>
</dbReference>
<reference evidence="5" key="1">
    <citation type="journal article" date="2020" name="New Phytol.">
        <title>Comparative genomics reveals dynamic genome evolution in host specialist ectomycorrhizal fungi.</title>
        <authorList>
            <person name="Lofgren L.A."/>
            <person name="Nguyen N.H."/>
            <person name="Vilgalys R."/>
            <person name="Ruytinx J."/>
            <person name="Liao H.L."/>
            <person name="Branco S."/>
            <person name="Kuo A."/>
            <person name="LaButti K."/>
            <person name="Lipzen A."/>
            <person name="Andreopoulos W."/>
            <person name="Pangilinan J."/>
            <person name="Riley R."/>
            <person name="Hundley H."/>
            <person name="Na H."/>
            <person name="Barry K."/>
            <person name="Grigoriev I.V."/>
            <person name="Stajich J.E."/>
            <person name="Kennedy P.G."/>
        </authorList>
    </citation>
    <scope>NUCLEOTIDE SEQUENCE</scope>
    <source>
        <strain evidence="5">DOB743</strain>
    </source>
</reference>
<feature type="compositionally biased region" description="Pro residues" evidence="4">
    <location>
        <begin position="350"/>
        <end position="359"/>
    </location>
</feature>
<dbReference type="EMBL" id="JABBWD010000008">
    <property type="protein sequence ID" value="KAG1780664.1"/>
    <property type="molecule type" value="Genomic_DNA"/>
</dbReference>
<protein>
    <submittedName>
        <fullName evidence="5">WD40-repeat-containing domain protein</fullName>
    </submittedName>
</protein>
<evidence type="ECO:0000313" key="6">
    <source>
        <dbReference type="Proteomes" id="UP000714275"/>
    </source>
</evidence>
<feature type="repeat" description="WD" evidence="3">
    <location>
        <begin position="210"/>
        <end position="251"/>
    </location>
</feature>
<evidence type="ECO:0000313" key="5">
    <source>
        <dbReference type="EMBL" id="KAG1780664.1"/>
    </source>
</evidence>
<dbReference type="InterPro" id="IPR015943">
    <property type="entry name" value="WD40/YVTN_repeat-like_dom_sf"/>
</dbReference>
<accession>A0A9P7A1B9</accession>
<dbReference type="PANTHER" id="PTHR19848">
    <property type="entry name" value="WD40 REPEAT PROTEIN"/>
    <property type="match status" value="1"/>
</dbReference>
<dbReference type="OrthoDB" id="10251741at2759"/>
<dbReference type="PROSITE" id="PS50082">
    <property type="entry name" value="WD_REPEATS_2"/>
    <property type="match status" value="4"/>
</dbReference>
<feature type="repeat" description="WD" evidence="3">
    <location>
        <begin position="114"/>
        <end position="155"/>
    </location>
</feature>
<dbReference type="PROSITE" id="PS50294">
    <property type="entry name" value="WD_REPEATS_REGION"/>
    <property type="match status" value="3"/>
</dbReference>
<keyword evidence="6" id="KW-1185">Reference proteome</keyword>
<dbReference type="InterPro" id="IPR036322">
    <property type="entry name" value="WD40_repeat_dom_sf"/>
</dbReference>
<feature type="repeat" description="WD" evidence="3">
    <location>
        <begin position="29"/>
        <end position="70"/>
    </location>
</feature>
<feature type="region of interest" description="Disordered" evidence="4">
    <location>
        <begin position="400"/>
        <end position="457"/>
    </location>
</feature>
<feature type="region of interest" description="Disordered" evidence="4">
    <location>
        <begin position="295"/>
        <end position="332"/>
    </location>
</feature>
<evidence type="ECO:0000256" key="3">
    <source>
        <dbReference type="PROSITE-ProRule" id="PRU00221"/>
    </source>
</evidence>
<feature type="repeat" description="WD" evidence="3">
    <location>
        <begin position="72"/>
        <end position="106"/>
    </location>
</feature>
<feature type="region of interest" description="Disordered" evidence="4">
    <location>
        <begin position="519"/>
        <end position="547"/>
    </location>
</feature>
<dbReference type="AlphaFoldDB" id="A0A9P7A1B9"/>